<evidence type="ECO:0000256" key="1">
    <source>
        <dbReference type="ARBA" id="ARBA00004651"/>
    </source>
</evidence>
<evidence type="ECO:0000313" key="8">
    <source>
        <dbReference type="EMBL" id="GAC44135.1"/>
    </source>
</evidence>
<dbReference type="InterPro" id="IPR052984">
    <property type="entry name" value="UPF0421"/>
</dbReference>
<feature type="transmembrane region" description="Helical" evidence="6">
    <location>
        <begin position="58"/>
        <end position="90"/>
    </location>
</feature>
<dbReference type="PANTHER" id="PTHR40064:SF1">
    <property type="entry name" value="MEMBRANE PROTEIN"/>
    <property type="match status" value="1"/>
</dbReference>
<keyword evidence="3 6" id="KW-0812">Transmembrane</keyword>
<name>M9LLC4_PAEPP</name>
<feature type="transmembrane region" description="Helical" evidence="6">
    <location>
        <begin position="102"/>
        <end position="121"/>
    </location>
</feature>
<dbReference type="GO" id="GO:0005886">
    <property type="term" value="C:plasma membrane"/>
    <property type="evidence" value="ECO:0007669"/>
    <property type="project" value="UniProtKB-SubCell"/>
</dbReference>
<sequence length="333" mass="37618">MIFRFVGIRVIKTAIASICAIIAAELIGSHNPLGAGLLAILGVDVTRKRSIQTVSARFFASLVGLLMASLLFGLLGFHLWVLALYILLAFPVIVRLNFKEGIVTSSVVTFHIYGVGTLTLSGVLNEVVLLLVGLGCASLVNLMYMPSEEDKLVRTRSNVDECFSRIFQQIGCCLRDPSYAWDGQEIIEANALADDGIRLASRALENMLLRSDDVRADERWLVYFYMRKTQLDHVQNMMQLISQVYSELPQCLLVAKLFDQLSRDVKEPHYTGKTEQLLLELEELFRAMDLPTTRQEFEVRSAVLQLNRELYSFLKIAKKDKQKNHWPSELACR</sequence>
<dbReference type="Proteomes" id="UP000029453">
    <property type="component" value="Unassembled WGS sequence"/>
</dbReference>
<evidence type="ECO:0000256" key="5">
    <source>
        <dbReference type="ARBA" id="ARBA00023136"/>
    </source>
</evidence>
<evidence type="ECO:0000256" key="2">
    <source>
        <dbReference type="ARBA" id="ARBA00022475"/>
    </source>
</evidence>
<organism evidence="8 9">
    <name type="scientific">Paenibacillus popilliae ATCC 14706</name>
    <dbReference type="NCBI Taxonomy" id="1212764"/>
    <lineage>
        <taxon>Bacteria</taxon>
        <taxon>Bacillati</taxon>
        <taxon>Bacillota</taxon>
        <taxon>Bacilli</taxon>
        <taxon>Bacillales</taxon>
        <taxon>Paenibacillaceae</taxon>
        <taxon>Paenibacillus</taxon>
    </lineage>
</organism>
<accession>M9LLC4</accession>
<keyword evidence="4 6" id="KW-1133">Transmembrane helix</keyword>
<feature type="domain" description="Putative aromatic acid exporter C-terminal" evidence="7">
    <location>
        <begin position="149"/>
        <end position="316"/>
    </location>
</feature>
<evidence type="ECO:0000313" key="9">
    <source>
        <dbReference type="Proteomes" id="UP000029453"/>
    </source>
</evidence>
<dbReference type="InterPro" id="IPR038323">
    <property type="entry name" value="ArAE_1_C_sf"/>
</dbReference>
<dbReference type="EMBL" id="BALG01000349">
    <property type="protein sequence ID" value="GAC44135.1"/>
    <property type="molecule type" value="Genomic_DNA"/>
</dbReference>
<dbReference type="Gene3D" id="1.20.120.940">
    <property type="entry name" value="Putative aromatic acid exporter, C-terminal domain"/>
    <property type="match status" value="1"/>
</dbReference>
<dbReference type="Pfam" id="PF06081">
    <property type="entry name" value="ArAE_1"/>
    <property type="match status" value="1"/>
</dbReference>
<reference evidence="8 9" key="1">
    <citation type="submission" date="2012-10" db="EMBL/GenBank/DDBJ databases">
        <title>Draft Genome Sequence of Paenibacillus popilliae ATCC 14706T.</title>
        <authorList>
            <person name="Iiyama K."/>
            <person name="Mori K."/>
            <person name="Mon H."/>
            <person name="Chieda Y."/>
            <person name="Lee J.M."/>
            <person name="Kusakabe T."/>
            <person name="Tashiro K."/>
            <person name="Asano S."/>
            <person name="Yasunaga-Aoki C."/>
            <person name="Shimizu S."/>
        </authorList>
    </citation>
    <scope>NUCLEOTIDE SEQUENCE [LARGE SCALE GENOMIC DNA]</scope>
    <source>
        <strain evidence="8 9">ATCC 14706</strain>
    </source>
</reference>
<evidence type="ECO:0000256" key="3">
    <source>
        <dbReference type="ARBA" id="ARBA00022692"/>
    </source>
</evidence>
<dbReference type="InterPro" id="IPR021062">
    <property type="entry name" value="ArAE_1_C"/>
</dbReference>
<comment type="caution">
    <text evidence="8">The sequence shown here is derived from an EMBL/GenBank/DDBJ whole genome shotgun (WGS) entry which is preliminary data.</text>
</comment>
<keyword evidence="2" id="KW-1003">Cell membrane</keyword>
<dbReference type="InterPro" id="IPR010343">
    <property type="entry name" value="ArAE_1"/>
</dbReference>
<gene>
    <name evidence="8" type="ORF">PPOP_3538</name>
</gene>
<proteinExistence type="predicted"/>
<dbReference type="RefSeq" id="WP_006287921.1">
    <property type="nucleotide sequence ID" value="NZ_BALG01000349.1"/>
</dbReference>
<dbReference type="AlphaFoldDB" id="M9LLC4"/>
<evidence type="ECO:0000256" key="6">
    <source>
        <dbReference type="SAM" id="Phobius"/>
    </source>
</evidence>
<dbReference type="OrthoDB" id="357521at2"/>
<comment type="subcellular location">
    <subcellularLocation>
        <location evidence="1">Cell membrane</location>
        <topology evidence="1">Multi-pass membrane protein</topology>
    </subcellularLocation>
</comment>
<evidence type="ECO:0000259" key="7">
    <source>
        <dbReference type="Pfam" id="PF11728"/>
    </source>
</evidence>
<keyword evidence="9" id="KW-1185">Reference proteome</keyword>
<dbReference type="PANTHER" id="PTHR40064">
    <property type="entry name" value="MEMBRANE PROTEIN-RELATED"/>
    <property type="match status" value="1"/>
</dbReference>
<dbReference type="Pfam" id="PF11728">
    <property type="entry name" value="ArAE_1_C"/>
    <property type="match status" value="1"/>
</dbReference>
<protein>
    <submittedName>
        <fullName evidence="8">Predicted membrane protein</fullName>
    </submittedName>
</protein>
<feature type="transmembrane region" description="Helical" evidence="6">
    <location>
        <begin position="127"/>
        <end position="144"/>
    </location>
</feature>
<keyword evidence="5 6" id="KW-0472">Membrane</keyword>
<evidence type="ECO:0000256" key="4">
    <source>
        <dbReference type="ARBA" id="ARBA00022989"/>
    </source>
</evidence>